<keyword evidence="3 5" id="KW-0067">ATP-binding</keyword>
<dbReference type="SMART" id="SM00382">
    <property type="entry name" value="AAA"/>
    <property type="match status" value="1"/>
</dbReference>
<dbReference type="GO" id="GO:0098796">
    <property type="term" value="C:membrane protein complex"/>
    <property type="evidence" value="ECO:0007669"/>
    <property type="project" value="UniProtKB-ARBA"/>
</dbReference>
<keyword evidence="2" id="KW-0547">Nucleotide-binding</keyword>
<proteinExistence type="predicted"/>
<dbReference type="FunFam" id="3.40.50.300:FF:000032">
    <property type="entry name" value="Export ABC transporter ATP-binding protein"/>
    <property type="match status" value="1"/>
</dbReference>
<dbReference type="InterPro" id="IPR015854">
    <property type="entry name" value="ABC_transpr_LolD-like"/>
</dbReference>
<organism evidence="5 6">
    <name type="scientific">Actinomyces ruminicola</name>
    <dbReference type="NCBI Taxonomy" id="332524"/>
    <lineage>
        <taxon>Bacteria</taxon>
        <taxon>Bacillati</taxon>
        <taxon>Actinomycetota</taxon>
        <taxon>Actinomycetes</taxon>
        <taxon>Actinomycetales</taxon>
        <taxon>Actinomycetaceae</taxon>
        <taxon>Actinomyces</taxon>
    </lineage>
</organism>
<dbReference type="PANTHER" id="PTHR24220:SF685">
    <property type="entry name" value="ABC TRANSPORTER RELATED"/>
    <property type="match status" value="1"/>
</dbReference>
<evidence type="ECO:0000259" key="4">
    <source>
        <dbReference type="PROSITE" id="PS50893"/>
    </source>
</evidence>
<dbReference type="InterPro" id="IPR027417">
    <property type="entry name" value="P-loop_NTPase"/>
</dbReference>
<dbReference type="RefSeq" id="WP_256328924.1">
    <property type="nucleotide sequence ID" value="NZ_FNHU01000001.1"/>
</dbReference>
<dbReference type="GO" id="GO:0005886">
    <property type="term" value="C:plasma membrane"/>
    <property type="evidence" value="ECO:0007669"/>
    <property type="project" value="TreeGrafter"/>
</dbReference>
<dbReference type="AlphaFoldDB" id="A0A1G9RQL9"/>
<dbReference type="PROSITE" id="PS00211">
    <property type="entry name" value="ABC_TRANSPORTER_1"/>
    <property type="match status" value="1"/>
</dbReference>
<evidence type="ECO:0000313" key="6">
    <source>
        <dbReference type="Proteomes" id="UP000199671"/>
    </source>
</evidence>
<name>A0A1G9RQL9_9ACTO</name>
<dbReference type="PROSITE" id="PS50893">
    <property type="entry name" value="ABC_TRANSPORTER_2"/>
    <property type="match status" value="1"/>
</dbReference>
<dbReference type="Pfam" id="PF00005">
    <property type="entry name" value="ABC_tran"/>
    <property type="match status" value="1"/>
</dbReference>
<accession>A0A1G9RQL9</accession>
<dbReference type="PANTHER" id="PTHR24220">
    <property type="entry name" value="IMPORT ATP-BINDING PROTEIN"/>
    <property type="match status" value="1"/>
</dbReference>
<dbReference type="GO" id="GO:0005524">
    <property type="term" value="F:ATP binding"/>
    <property type="evidence" value="ECO:0007669"/>
    <property type="project" value="UniProtKB-KW"/>
</dbReference>
<feature type="domain" description="ABC transporter" evidence="4">
    <location>
        <begin position="16"/>
        <end position="249"/>
    </location>
</feature>
<evidence type="ECO:0000256" key="3">
    <source>
        <dbReference type="ARBA" id="ARBA00022840"/>
    </source>
</evidence>
<dbReference type="CDD" id="cd03255">
    <property type="entry name" value="ABC_MJ0796_LolCDE_FtsE"/>
    <property type="match status" value="1"/>
</dbReference>
<dbReference type="InterPro" id="IPR003439">
    <property type="entry name" value="ABC_transporter-like_ATP-bd"/>
</dbReference>
<sequence>MREDTRMREDTQRPVVELQGVGRIHGSGARAVTALDGIDLTVAPGEFLAVMGPSGSGKSTLLNLAGALDRPTTGRVIIAGRDLAGLDRTALAEVRRRAIGFVFQDFNLLPSLTAAENVAFPLELDGWPARRARAAALTALEQVGLSDLADRLPDDMSGGQAQRAAIARAIVGPRRLLLADEPTGALDSTTGTAVIGVLRQRADDGVAVLMVTHEPRFAAWADRTVFLRDGRMVGSSGPADADELLSVPGEGR</sequence>
<evidence type="ECO:0000256" key="1">
    <source>
        <dbReference type="ARBA" id="ARBA00022448"/>
    </source>
</evidence>
<dbReference type="InterPro" id="IPR017871">
    <property type="entry name" value="ABC_transporter-like_CS"/>
</dbReference>
<gene>
    <name evidence="5" type="ORF">SAMN04487766_101102</name>
</gene>
<dbReference type="GO" id="GO:0022857">
    <property type="term" value="F:transmembrane transporter activity"/>
    <property type="evidence" value="ECO:0007669"/>
    <property type="project" value="TreeGrafter"/>
</dbReference>
<dbReference type="SUPFAM" id="SSF52540">
    <property type="entry name" value="P-loop containing nucleoside triphosphate hydrolases"/>
    <property type="match status" value="1"/>
</dbReference>
<dbReference type="GO" id="GO:0016887">
    <property type="term" value="F:ATP hydrolysis activity"/>
    <property type="evidence" value="ECO:0007669"/>
    <property type="project" value="InterPro"/>
</dbReference>
<dbReference type="EMBL" id="FNHU01000001">
    <property type="protein sequence ID" value="SDM25486.1"/>
    <property type="molecule type" value="Genomic_DNA"/>
</dbReference>
<dbReference type="Proteomes" id="UP000199671">
    <property type="component" value="Unassembled WGS sequence"/>
</dbReference>
<protein>
    <submittedName>
        <fullName evidence="5">Putative ABC transport system ATP-binding protein</fullName>
    </submittedName>
</protein>
<dbReference type="InterPro" id="IPR003593">
    <property type="entry name" value="AAA+_ATPase"/>
</dbReference>
<evidence type="ECO:0000256" key="2">
    <source>
        <dbReference type="ARBA" id="ARBA00022741"/>
    </source>
</evidence>
<dbReference type="InterPro" id="IPR017911">
    <property type="entry name" value="MacB-like_ATP-bd"/>
</dbReference>
<evidence type="ECO:0000313" key="5">
    <source>
        <dbReference type="EMBL" id="SDM25486.1"/>
    </source>
</evidence>
<dbReference type="Gene3D" id="3.40.50.300">
    <property type="entry name" value="P-loop containing nucleotide triphosphate hydrolases"/>
    <property type="match status" value="1"/>
</dbReference>
<reference evidence="5 6" key="1">
    <citation type="submission" date="2016-10" db="EMBL/GenBank/DDBJ databases">
        <authorList>
            <person name="de Groot N.N."/>
        </authorList>
    </citation>
    <scope>NUCLEOTIDE SEQUENCE [LARGE SCALE GENOMIC DNA]</scope>
    <source>
        <strain evidence="5 6">KPR-7B</strain>
    </source>
</reference>
<keyword evidence="1" id="KW-0813">Transport</keyword>